<evidence type="ECO:0000256" key="2">
    <source>
        <dbReference type="ARBA" id="ARBA00022741"/>
    </source>
</evidence>
<dbReference type="EMBL" id="CGIG01000001">
    <property type="protein sequence ID" value="CPR14156.1"/>
    <property type="molecule type" value="Genomic_DNA"/>
</dbReference>
<reference evidence="6" key="1">
    <citation type="submission" date="2015-01" db="EMBL/GenBank/DDBJ databases">
        <authorList>
            <person name="Paterson Steve"/>
        </authorList>
    </citation>
    <scope>NUCLEOTIDE SEQUENCE [LARGE SCALE GENOMIC DNA]</scope>
    <source>
        <strain evidence="6">OBR1</strain>
    </source>
</reference>
<dbReference type="InterPro" id="IPR003439">
    <property type="entry name" value="ABC_transporter-like_ATP-bd"/>
</dbReference>
<keyword evidence="2" id="KW-0547">Nucleotide-binding</keyword>
<dbReference type="Pfam" id="PF00005">
    <property type="entry name" value="ABC_tran"/>
    <property type="match status" value="1"/>
</dbReference>
<evidence type="ECO:0000259" key="4">
    <source>
        <dbReference type="PROSITE" id="PS50893"/>
    </source>
</evidence>
<dbReference type="PROSITE" id="PS50893">
    <property type="entry name" value="ABC_TRANSPORTER_2"/>
    <property type="match status" value="1"/>
</dbReference>
<evidence type="ECO:0000256" key="1">
    <source>
        <dbReference type="ARBA" id="ARBA00022448"/>
    </source>
</evidence>
<evidence type="ECO:0000256" key="3">
    <source>
        <dbReference type="ARBA" id="ARBA00022840"/>
    </source>
</evidence>
<dbReference type="InterPro" id="IPR017871">
    <property type="entry name" value="ABC_transporter-like_CS"/>
</dbReference>
<feature type="domain" description="ABC transporter" evidence="4">
    <location>
        <begin position="5"/>
        <end position="250"/>
    </location>
</feature>
<dbReference type="Gene3D" id="3.40.50.300">
    <property type="entry name" value="P-loop containing nucleotide triphosphate hydrolases"/>
    <property type="match status" value="1"/>
</dbReference>
<dbReference type="OrthoDB" id="9805514at2"/>
<accession>A0A0G4JR29</accession>
<dbReference type="CDD" id="cd03219">
    <property type="entry name" value="ABC_Mj1267_LivG_branched"/>
    <property type="match status" value="1"/>
</dbReference>
<dbReference type="SUPFAM" id="SSF52540">
    <property type="entry name" value="P-loop containing nucleoside triphosphate hydrolases"/>
    <property type="match status" value="1"/>
</dbReference>
<keyword evidence="1" id="KW-0813">Transport</keyword>
<keyword evidence="6" id="KW-1185">Reference proteome</keyword>
<organism evidence="5 6">
    <name type="scientific">Brenneria goodwinii</name>
    <dbReference type="NCBI Taxonomy" id="1109412"/>
    <lineage>
        <taxon>Bacteria</taxon>
        <taxon>Pseudomonadati</taxon>
        <taxon>Pseudomonadota</taxon>
        <taxon>Gammaproteobacteria</taxon>
        <taxon>Enterobacterales</taxon>
        <taxon>Pectobacteriaceae</taxon>
        <taxon>Brenneria</taxon>
    </lineage>
</organism>
<dbReference type="GO" id="GO:0005524">
    <property type="term" value="F:ATP binding"/>
    <property type="evidence" value="ECO:0007669"/>
    <property type="project" value="UniProtKB-KW"/>
</dbReference>
<dbReference type="InterPro" id="IPR027417">
    <property type="entry name" value="P-loop_NTPase"/>
</dbReference>
<name>A0A0G4JR29_9GAMM</name>
<dbReference type="STRING" id="1109412.BN1221_00563"/>
<dbReference type="SMART" id="SM00382">
    <property type="entry name" value="AAA"/>
    <property type="match status" value="1"/>
</dbReference>
<evidence type="ECO:0000313" key="6">
    <source>
        <dbReference type="Proteomes" id="UP000044377"/>
    </source>
</evidence>
<dbReference type="InterPro" id="IPR003593">
    <property type="entry name" value="AAA+_ATPase"/>
</dbReference>
<dbReference type="GO" id="GO:0005886">
    <property type="term" value="C:plasma membrane"/>
    <property type="evidence" value="ECO:0007669"/>
    <property type="project" value="TreeGrafter"/>
</dbReference>
<dbReference type="GO" id="GO:0016887">
    <property type="term" value="F:ATP hydrolysis activity"/>
    <property type="evidence" value="ECO:0007669"/>
    <property type="project" value="InterPro"/>
</dbReference>
<protein>
    <submittedName>
        <fullName evidence="5">Branched-chain amino acid transport ATP-binding protein LivG (TC 3.A.1.4.1)</fullName>
    </submittedName>
</protein>
<dbReference type="PROSITE" id="PS00211">
    <property type="entry name" value="ABC_TRANSPORTER_1"/>
    <property type="match status" value="1"/>
</dbReference>
<proteinExistence type="predicted"/>
<sequence>MTPLMQADDVSKAFGGNRVLEGVTFTLQRGEILGLLGPNGSGKSTLLNAISGFTPIDGGAIRVDGRRIDRLPTYRIINAGVARTFQLPAMPEKMTVMEVVMAAGTRHHGFWSSLLSLPAARRAEREDKQKARALLDELLLTKVRDLPAAALSGGQKKLLGIACALMGEPQILMLDEPMAGVHPNLRRDIVETLLRLQRDGLSLMIIEHDMHFIRELCQRCIVLDRGKIVADCRPNELADNQQVLDAYLGRSTPLSLQEAV</sequence>
<dbReference type="AlphaFoldDB" id="A0A0G4JR29"/>
<keyword evidence="3 5" id="KW-0067">ATP-binding</keyword>
<evidence type="ECO:0000313" key="5">
    <source>
        <dbReference type="EMBL" id="CPR14156.1"/>
    </source>
</evidence>
<dbReference type="Proteomes" id="UP000044377">
    <property type="component" value="Unassembled WGS sequence"/>
</dbReference>
<dbReference type="PANTHER" id="PTHR45772">
    <property type="entry name" value="CONSERVED COMPONENT OF ABC TRANSPORTER FOR NATURAL AMINO ACIDS-RELATED"/>
    <property type="match status" value="1"/>
</dbReference>
<dbReference type="RefSeq" id="WP_048636024.1">
    <property type="nucleotide sequence ID" value="NZ_CGIG01000001.1"/>
</dbReference>
<gene>
    <name evidence="5" type="ORF">BN1221_00563</name>
</gene>
<dbReference type="InterPro" id="IPR051120">
    <property type="entry name" value="ABC_AA/LPS_Transport"/>
</dbReference>